<evidence type="ECO:0000313" key="4">
    <source>
        <dbReference type="Proteomes" id="UP000260025"/>
    </source>
</evidence>
<dbReference type="RefSeq" id="WP_117443135.1">
    <property type="nucleotide sequence ID" value="NZ_QVEV01000013.1"/>
</dbReference>
<feature type="transmembrane region" description="Helical" evidence="1">
    <location>
        <begin position="188"/>
        <end position="206"/>
    </location>
</feature>
<keyword evidence="1" id="KW-0472">Membrane</keyword>
<dbReference type="NCBIfam" id="TIGR01167">
    <property type="entry name" value="LPXTG_anchor"/>
    <property type="match status" value="1"/>
</dbReference>
<feature type="signal peptide" evidence="2">
    <location>
        <begin position="1"/>
        <end position="19"/>
    </location>
</feature>
<reference evidence="3 4" key="1">
    <citation type="submission" date="2018-08" db="EMBL/GenBank/DDBJ databases">
        <title>A genome reference for cultivated species of the human gut microbiota.</title>
        <authorList>
            <person name="Zou Y."/>
            <person name="Xue W."/>
            <person name="Luo G."/>
        </authorList>
    </citation>
    <scope>NUCLEOTIDE SEQUENCE [LARGE SCALE GENOMIC DNA]</scope>
    <source>
        <strain evidence="3 4">OF01-2LB</strain>
    </source>
</reference>
<accession>A0A3E2VX45</accession>
<keyword evidence="2" id="KW-0732">Signal</keyword>
<evidence type="ECO:0000256" key="2">
    <source>
        <dbReference type="SAM" id="SignalP"/>
    </source>
</evidence>
<dbReference type="OrthoDB" id="1656124at2"/>
<keyword evidence="1" id="KW-1133">Transmembrane helix</keyword>
<name>A0A3E2VX45_CLOIN</name>
<dbReference type="AlphaFoldDB" id="A0A3E2VX45"/>
<comment type="caution">
    <text evidence="3">The sequence shown here is derived from an EMBL/GenBank/DDBJ whole genome shotgun (WGS) entry which is preliminary data.</text>
</comment>
<proteinExistence type="predicted"/>
<sequence length="213" mass="23160">MKKLLTAAACAAMTLGVCAAPINAASGINKAEQDVLDYMAKGVTIQGQTLAYVPASEEYKTMEDYFNLDGVDLSDKDVKIIKDSAKNVQTFLEKHWEDEVTPALMNEMVDLMKPAMETIGFNIAYDAVKDTLTITDSNGDVIYTQKNVVYEEEKETGKEKPAAKPTIKDKTKPAVKLEKTGEDFSSTYAIFGSLAVILAGAGIVASRKKTIKE</sequence>
<evidence type="ECO:0000313" key="3">
    <source>
        <dbReference type="EMBL" id="RGC15556.1"/>
    </source>
</evidence>
<dbReference type="Proteomes" id="UP000260025">
    <property type="component" value="Unassembled WGS sequence"/>
</dbReference>
<organism evidence="3 4">
    <name type="scientific">Clostridium innocuum</name>
    <dbReference type="NCBI Taxonomy" id="1522"/>
    <lineage>
        <taxon>Bacteria</taxon>
        <taxon>Bacillati</taxon>
        <taxon>Bacillota</taxon>
        <taxon>Clostridia</taxon>
        <taxon>Eubacteriales</taxon>
        <taxon>Clostridiaceae</taxon>
        <taxon>Clostridium</taxon>
    </lineage>
</organism>
<keyword evidence="1" id="KW-0812">Transmembrane</keyword>
<gene>
    <name evidence="3" type="ORF">DXA38_10405</name>
</gene>
<feature type="chain" id="PRO_5038458004" evidence="2">
    <location>
        <begin position="20"/>
        <end position="213"/>
    </location>
</feature>
<evidence type="ECO:0000256" key="1">
    <source>
        <dbReference type="SAM" id="Phobius"/>
    </source>
</evidence>
<protein>
    <submittedName>
        <fullName evidence="3">LPXTG cell wall anchor domain-containing protein</fullName>
    </submittedName>
</protein>
<dbReference type="EMBL" id="QVEV01000013">
    <property type="protein sequence ID" value="RGC15556.1"/>
    <property type="molecule type" value="Genomic_DNA"/>
</dbReference>